<feature type="region of interest" description="Disordered" evidence="3">
    <location>
        <begin position="335"/>
        <end position="379"/>
    </location>
</feature>
<organism evidence="4 5">
    <name type="scientific">Megaselia scalaris</name>
    <name type="common">Humpbacked fly</name>
    <name type="synonym">Phora scalaris</name>
    <dbReference type="NCBI Taxonomy" id="36166"/>
    <lineage>
        <taxon>Eukaryota</taxon>
        <taxon>Metazoa</taxon>
        <taxon>Ecdysozoa</taxon>
        <taxon>Arthropoda</taxon>
        <taxon>Hexapoda</taxon>
        <taxon>Insecta</taxon>
        <taxon>Pterygota</taxon>
        <taxon>Neoptera</taxon>
        <taxon>Endopterygota</taxon>
        <taxon>Diptera</taxon>
        <taxon>Brachycera</taxon>
        <taxon>Muscomorpha</taxon>
        <taxon>Platypezoidea</taxon>
        <taxon>Phoridae</taxon>
        <taxon>Megaseliini</taxon>
        <taxon>Megaselia</taxon>
    </lineage>
</organism>
<sequence>MEGGNFLGNENLESNVTSTTTATGTTSSGSSSSDSSSSDSDSSSSDSDSTEENDKRDENSPLTNQELEHLYKLCVRNLEECMTRFPEHFKSIYRLVNYYLHSFDKEKDLEKCRQLLLGVYKTNLNAEIQGLFAERKNNNFFNGIWRIPTNEIDRPGSFSSHMVKCVGILIEVLYKMDNYKDLLDISLQLQKTPDQDKRYIKDVERTDMHKQSLSLTIQIMKDIFKKNSDKRNNPELLQLMIDIYKGYKKVLKQTNQKETAFTSLLVEVYKFYIGDKVEKLPENCNYLDYSIKLCLQEIQHRKNLEKQDFGGILKNLPSAATSAVTLPTIPQQITASAKSQQSGQLSSAGNLSQQPPVKKSRTSTGKPSTSAANPIPTPNLSSLMDPSALMMALCSNPALFQSQYQTLATEYFKLMTAAGMKNVFSSSAPSTPSPKPVTTTASSTFATSTSSASSAAAAAAAKIPQFDIKSLIESAVAKPPTSASPLQSTTINIGGGELTITPTLSKPSTPKETPPPKPLSKPVSSSSPQSVSVTKIPGNSPSISVKPLSELSAKPAPMPQLPDLPKSLSITPAPSASSSLKQSSKPHISVVPELGKIQKPNPPTSSKSKSKSKSNFSNPYMRTPPTTAALTAYAEYIQNSGLNPAALELAKLQMHQMMVQPPVQKKQAPKKPPKPKMPMIPTSSVSRAPTTFIPPINMMGQGLPNASLASMLLSQTMAGMSSPATTSTPSPNLTGALQVSPTKTLQQKLAEKQKANSNQFFDRPGSAGSSGSSGSGQRKNSDVIILD</sequence>
<dbReference type="HOGENOM" id="CLU_356513_0_0_1"/>
<dbReference type="STRING" id="36166.T1GJC4"/>
<feature type="compositionally biased region" description="Low complexity" evidence="3">
    <location>
        <begin position="17"/>
        <end position="47"/>
    </location>
</feature>
<reference evidence="5" key="1">
    <citation type="submission" date="2013-02" db="EMBL/GenBank/DDBJ databases">
        <authorList>
            <person name="Hughes D."/>
        </authorList>
    </citation>
    <scope>NUCLEOTIDE SEQUENCE</scope>
    <source>
        <strain>Durham</strain>
        <strain evidence="5">NC isolate 2 -- Noor lab</strain>
    </source>
</reference>
<feature type="compositionally biased region" description="Polar residues" evidence="3">
    <location>
        <begin position="362"/>
        <end position="379"/>
    </location>
</feature>
<dbReference type="EMBL" id="CAQQ02003122">
    <property type="status" value="NOT_ANNOTATED_CDS"/>
    <property type="molecule type" value="Genomic_DNA"/>
</dbReference>
<evidence type="ECO:0000313" key="4">
    <source>
        <dbReference type="EnsemblMetazoa" id="MESCA003569-PA"/>
    </source>
</evidence>
<dbReference type="OMA" id="FANYMSA"/>
<feature type="compositionally biased region" description="Low complexity" evidence="3">
    <location>
        <begin position="501"/>
        <end position="511"/>
    </location>
</feature>
<feature type="region of interest" description="Disordered" evidence="3">
    <location>
        <begin position="478"/>
        <end position="623"/>
    </location>
</feature>
<dbReference type="GO" id="GO:0006325">
    <property type="term" value="P:chromatin organization"/>
    <property type="evidence" value="ECO:0007669"/>
    <property type="project" value="InterPro"/>
</dbReference>
<evidence type="ECO:0000256" key="1">
    <source>
        <dbReference type="ARBA" id="ARBA00004123"/>
    </source>
</evidence>
<dbReference type="GO" id="GO:0005634">
    <property type="term" value="C:nucleus"/>
    <property type="evidence" value="ECO:0007669"/>
    <property type="project" value="UniProtKB-SubCell"/>
</dbReference>
<dbReference type="Proteomes" id="UP000015102">
    <property type="component" value="Unassembled WGS sequence"/>
</dbReference>
<dbReference type="GO" id="GO:0031491">
    <property type="term" value="F:nucleosome binding"/>
    <property type="evidence" value="ECO:0007669"/>
    <property type="project" value="TreeGrafter"/>
</dbReference>
<reference evidence="4" key="2">
    <citation type="submission" date="2015-06" db="UniProtKB">
        <authorList>
            <consortium name="EnsemblMetazoa"/>
        </authorList>
    </citation>
    <scope>IDENTIFICATION</scope>
</reference>
<feature type="compositionally biased region" description="Low complexity" evidence="3">
    <location>
        <begin position="613"/>
        <end position="623"/>
    </location>
</feature>
<comment type="subcellular location">
    <subcellularLocation>
        <location evidence="1">Nucleus</location>
    </subcellularLocation>
</comment>
<keyword evidence="2" id="KW-0539">Nucleus</keyword>
<dbReference type="InterPro" id="IPR033053">
    <property type="entry name" value="Hir3/CABIN1"/>
</dbReference>
<name>T1GJC4_MEGSC</name>
<feature type="compositionally biased region" description="Low complexity" evidence="3">
    <location>
        <begin position="765"/>
        <end position="776"/>
    </location>
</feature>
<dbReference type="AlphaFoldDB" id="T1GJC4"/>
<evidence type="ECO:0000256" key="2">
    <source>
        <dbReference type="ARBA" id="ARBA00023242"/>
    </source>
</evidence>
<feature type="compositionally biased region" description="Low complexity" evidence="3">
    <location>
        <begin position="721"/>
        <end position="731"/>
    </location>
</feature>
<proteinExistence type="predicted"/>
<feature type="compositionally biased region" description="Low complexity" evidence="3">
    <location>
        <begin position="520"/>
        <end position="535"/>
    </location>
</feature>
<dbReference type="EnsemblMetazoa" id="MESCA003569-RA">
    <property type="protein sequence ID" value="MESCA003569-PA"/>
    <property type="gene ID" value="MESCA003569"/>
</dbReference>
<feature type="compositionally biased region" description="Polar residues" evidence="3">
    <location>
        <begin position="732"/>
        <end position="747"/>
    </location>
</feature>
<feature type="region of interest" description="Disordered" evidence="3">
    <location>
        <begin position="664"/>
        <end position="685"/>
    </location>
</feature>
<feature type="compositionally biased region" description="Polar residues" evidence="3">
    <location>
        <begin position="481"/>
        <end position="492"/>
    </location>
</feature>
<accession>T1GJC4</accession>
<feature type="region of interest" description="Disordered" evidence="3">
    <location>
        <begin position="1"/>
        <end position="62"/>
    </location>
</feature>
<evidence type="ECO:0000313" key="5">
    <source>
        <dbReference type="Proteomes" id="UP000015102"/>
    </source>
</evidence>
<keyword evidence="5" id="KW-1185">Reference proteome</keyword>
<dbReference type="PANTHER" id="PTHR15502">
    <property type="entry name" value="CALCINEURIN-BINDING PROTEIN CABIN 1-RELATED"/>
    <property type="match status" value="1"/>
</dbReference>
<dbReference type="PANTHER" id="PTHR15502:SF7">
    <property type="entry name" value="CALCINEURIN-BINDING PROTEIN CABIN-1"/>
    <property type="match status" value="1"/>
</dbReference>
<feature type="compositionally biased region" description="Low complexity" evidence="3">
    <location>
        <begin position="572"/>
        <end position="586"/>
    </location>
</feature>
<evidence type="ECO:0000256" key="3">
    <source>
        <dbReference type="SAM" id="MobiDB-lite"/>
    </source>
</evidence>
<feature type="region of interest" description="Disordered" evidence="3">
    <location>
        <begin position="719"/>
        <end position="787"/>
    </location>
</feature>
<protein>
    <submittedName>
        <fullName evidence="4">Uncharacterized protein</fullName>
    </submittedName>
</protein>
<feature type="compositionally biased region" description="Polar residues" evidence="3">
    <location>
        <begin position="335"/>
        <end position="355"/>
    </location>
</feature>